<reference evidence="1" key="1">
    <citation type="submission" date="2014-11" db="EMBL/GenBank/DDBJ databases">
        <authorList>
            <person name="Amaro Gonzalez C."/>
        </authorList>
    </citation>
    <scope>NUCLEOTIDE SEQUENCE</scope>
</reference>
<sequence>MQVEDKDVHRTATQNKFLKFTLLPSTSLPVDTLWKMTGIGSLVTKTSSSFSELDT</sequence>
<dbReference type="EMBL" id="GBXM01018597">
    <property type="protein sequence ID" value="JAH89980.1"/>
    <property type="molecule type" value="Transcribed_RNA"/>
</dbReference>
<evidence type="ECO:0000313" key="1">
    <source>
        <dbReference type="EMBL" id="JAH89980.1"/>
    </source>
</evidence>
<dbReference type="AlphaFoldDB" id="A0A0E9WK68"/>
<accession>A0A0E9WK68</accession>
<protein>
    <submittedName>
        <fullName evidence="1">Uncharacterized protein</fullName>
    </submittedName>
</protein>
<organism evidence="1">
    <name type="scientific">Anguilla anguilla</name>
    <name type="common">European freshwater eel</name>
    <name type="synonym">Muraena anguilla</name>
    <dbReference type="NCBI Taxonomy" id="7936"/>
    <lineage>
        <taxon>Eukaryota</taxon>
        <taxon>Metazoa</taxon>
        <taxon>Chordata</taxon>
        <taxon>Craniata</taxon>
        <taxon>Vertebrata</taxon>
        <taxon>Euteleostomi</taxon>
        <taxon>Actinopterygii</taxon>
        <taxon>Neopterygii</taxon>
        <taxon>Teleostei</taxon>
        <taxon>Anguilliformes</taxon>
        <taxon>Anguillidae</taxon>
        <taxon>Anguilla</taxon>
    </lineage>
</organism>
<reference evidence="1" key="2">
    <citation type="journal article" date="2015" name="Fish Shellfish Immunol.">
        <title>Early steps in the European eel (Anguilla anguilla)-Vibrio vulnificus interaction in the gills: Role of the RtxA13 toxin.</title>
        <authorList>
            <person name="Callol A."/>
            <person name="Pajuelo D."/>
            <person name="Ebbesson L."/>
            <person name="Teles M."/>
            <person name="MacKenzie S."/>
            <person name="Amaro C."/>
        </authorList>
    </citation>
    <scope>NUCLEOTIDE SEQUENCE</scope>
</reference>
<name>A0A0E9WK68_ANGAN</name>
<proteinExistence type="predicted"/>